<dbReference type="EMBL" id="BK010889">
    <property type="protein sequence ID" value="DAC80287.1"/>
    <property type="molecule type" value="Genomic_DNA"/>
</dbReference>
<organism evidence="1 2">
    <name type="scientific">Bos-associated insect adintovirus</name>
    <dbReference type="NCBI Taxonomy" id="2597806"/>
    <lineage>
        <taxon>Viruses</taxon>
        <taxon>Varidnaviria</taxon>
        <taxon>Bamfordvirae</taxon>
        <taxon>Preplasmiviricota</taxon>
        <taxon>Polisuviricotina</taxon>
        <taxon>Polintoviricetes</taxon>
        <taxon>Orthopolintovirales</taxon>
        <taxon>Adintoviridae</taxon>
    </lineage>
</organism>
<evidence type="ECO:0000313" key="1">
    <source>
        <dbReference type="EMBL" id="DAC80287.1"/>
    </source>
</evidence>
<dbReference type="Proteomes" id="UP001227660">
    <property type="component" value="Segment"/>
</dbReference>
<name>A0A5H3CT87_9VIRU</name>
<reference evidence="1" key="2">
    <citation type="submission" date="2019-07" db="EMBL/GenBank/DDBJ databases">
        <authorList>
            <person name="Buck C."/>
            <person name="Tisza M."/>
        </authorList>
    </citation>
    <scope>NUCLEOTIDE SEQUENCE</scope>
    <source>
        <strain evidence="1">0104</strain>
    </source>
</reference>
<reference evidence="1" key="1">
    <citation type="journal article" date="2019" name="J. ISSAAS">
        <title>Identification of 'Missing Link' Families of Small DNA Tumor Viruses.</title>
        <authorList>
            <person name="Welch N.L."/>
            <person name="Tisza M.J."/>
            <person name="Belford A."/>
            <person name="Pastrana D.V."/>
            <person name="Pang Y.-Y.S."/>
            <person name="Schiller J.T."/>
            <person name="An P."/>
            <person name="Cantalupo P.G."/>
            <person name="Pipas J.M."/>
            <person name="Koda S."/>
            <person name="Subramaniam K."/>
            <person name="Waltzek T.B."/>
            <person name="Bian C."/>
            <person name="Shi Q."/>
            <person name="Ruan Z."/>
            <person name="Ng T.F.-F."/>
            <person name="Starrett G.J."/>
            <person name="Buck C.B."/>
        </authorList>
    </citation>
    <scope>NUCLEOTIDE SEQUENCE</scope>
    <source>
        <strain evidence="1">0104</strain>
    </source>
</reference>
<accession>A0A5H3CT87</accession>
<sequence>MLLVDIQGFTVPGFVLKELAVTNGRRTAHYVFRAPHPYTQLGEKEKRQVRWVEKFHHGIRWNTGFTSLKELPCILQRVTFGESIIYCKGLLKVNFLKKYLPDRIKVYNIENDVQFSLKHYIVEPPCFAHDLSTCFCAITTINVMQKYLYNKQVLI</sequence>
<protein>
    <submittedName>
        <fullName evidence="1">MAEL</fullName>
    </submittedName>
</protein>
<evidence type="ECO:0000313" key="2">
    <source>
        <dbReference type="Proteomes" id="UP001227660"/>
    </source>
</evidence>
<proteinExistence type="predicted"/>